<name>A0A7S4FTF2_9EUGL</name>
<gene>
    <name evidence="1" type="ORF">EGYM00163_LOCUS22951</name>
</gene>
<dbReference type="EMBL" id="HBJA01065083">
    <property type="protein sequence ID" value="CAE0811802.1"/>
    <property type="molecule type" value="Transcribed_RNA"/>
</dbReference>
<proteinExistence type="predicted"/>
<accession>A0A7S4FTF2</accession>
<reference evidence="1" key="1">
    <citation type="submission" date="2021-01" db="EMBL/GenBank/DDBJ databases">
        <authorList>
            <person name="Corre E."/>
            <person name="Pelletier E."/>
            <person name="Niang G."/>
            <person name="Scheremetjew M."/>
            <person name="Finn R."/>
            <person name="Kale V."/>
            <person name="Holt S."/>
            <person name="Cochrane G."/>
            <person name="Meng A."/>
            <person name="Brown T."/>
            <person name="Cohen L."/>
        </authorList>
    </citation>
    <scope>NUCLEOTIDE SEQUENCE</scope>
    <source>
        <strain evidence="1">CCMP1594</strain>
    </source>
</reference>
<dbReference type="AlphaFoldDB" id="A0A7S4FTF2"/>
<evidence type="ECO:0000313" key="1">
    <source>
        <dbReference type="EMBL" id="CAE0811802.1"/>
    </source>
</evidence>
<protein>
    <submittedName>
        <fullName evidence="1">Uncharacterized protein</fullName>
    </submittedName>
</protein>
<organism evidence="1">
    <name type="scientific">Eutreptiella gymnastica</name>
    <dbReference type="NCBI Taxonomy" id="73025"/>
    <lineage>
        <taxon>Eukaryota</taxon>
        <taxon>Discoba</taxon>
        <taxon>Euglenozoa</taxon>
        <taxon>Euglenida</taxon>
        <taxon>Spirocuta</taxon>
        <taxon>Euglenophyceae</taxon>
        <taxon>Eutreptiales</taxon>
        <taxon>Eutreptiaceae</taxon>
        <taxon>Eutreptiella</taxon>
    </lineage>
</organism>
<sequence>MQPVYRSGIAASLCLVGTVGERGGKANASPCPILGGSGCPHKDGIPVRERGGSVMAVGGNRRCSPRQPCTTAVRSMEVPSCCPSSVDAAQGPPGVGPSPIFLLFQDVWLLNVPPLP</sequence>